<dbReference type="InterPro" id="IPR043128">
    <property type="entry name" value="Rev_trsase/Diguanyl_cyclase"/>
</dbReference>
<dbReference type="GO" id="GO:0007165">
    <property type="term" value="P:signal transduction"/>
    <property type="evidence" value="ECO:0007669"/>
    <property type="project" value="InterPro"/>
</dbReference>
<dbReference type="GO" id="GO:0005886">
    <property type="term" value="C:plasma membrane"/>
    <property type="evidence" value="ECO:0007669"/>
    <property type="project" value="UniProtKB-SubCell"/>
</dbReference>
<dbReference type="Gene3D" id="3.30.70.270">
    <property type="match status" value="1"/>
</dbReference>
<keyword evidence="2" id="KW-1003">Cell membrane</keyword>
<dbReference type="Pfam" id="PF00990">
    <property type="entry name" value="GGDEF"/>
    <property type="match status" value="1"/>
</dbReference>
<dbReference type="SUPFAM" id="SSF158472">
    <property type="entry name" value="HAMP domain-like"/>
    <property type="match status" value="1"/>
</dbReference>
<feature type="domain" description="HAMP" evidence="5">
    <location>
        <begin position="351"/>
        <end position="403"/>
    </location>
</feature>
<dbReference type="SUPFAM" id="SSF141868">
    <property type="entry name" value="EAL domain-like"/>
    <property type="match status" value="1"/>
</dbReference>
<name>A0A3S0JTV4_9BACI</name>
<dbReference type="InterPro" id="IPR029787">
    <property type="entry name" value="Nucleotide_cyclase"/>
</dbReference>
<dbReference type="Gene3D" id="3.20.20.450">
    <property type="entry name" value="EAL domain"/>
    <property type="match status" value="1"/>
</dbReference>
<evidence type="ECO:0000256" key="1">
    <source>
        <dbReference type="ARBA" id="ARBA00004236"/>
    </source>
</evidence>
<comment type="caution">
    <text evidence="7">The sequence shown here is derived from an EMBL/GenBank/DDBJ whole genome shotgun (WGS) entry which is preliminary data.</text>
</comment>
<dbReference type="EMBL" id="RXNT01000014">
    <property type="protein sequence ID" value="RTR28823.1"/>
    <property type="molecule type" value="Genomic_DNA"/>
</dbReference>
<dbReference type="InterPro" id="IPR035919">
    <property type="entry name" value="EAL_sf"/>
</dbReference>
<evidence type="ECO:0000313" key="8">
    <source>
        <dbReference type="Proteomes" id="UP000271374"/>
    </source>
</evidence>
<dbReference type="CDD" id="cd01949">
    <property type="entry name" value="GGDEF"/>
    <property type="match status" value="1"/>
</dbReference>
<dbReference type="RefSeq" id="WP_126409921.1">
    <property type="nucleotide sequence ID" value="NZ_RXNT01000014.1"/>
</dbReference>
<reference evidence="7 8" key="1">
    <citation type="submission" date="2018-12" db="EMBL/GenBank/DDBJ databases">
        <title>Bacillus yapensis draft genome sequence.</title>
        <authorList>
            <person name="Yu L."/>
            <person name="Xu X."/>
            <person name="Tang X."/>
        </authorList>
    </citation>
    <scope>NUCLEOTIDE SEQUENCE [LARGE SCALE GENOMIC DNA]</scope>
    <source>
        <strain evidence="7 8">XXST-01</strain>
    </source>
</reference>
<dbReference type="SMART" id="SM00052">
    <property type="entry name" value="EAL"/>
    <property type="match status" value="1"/>
</dbReference>
<dbReference type="InterPro" id="IPR000160">
    <property type="entry name" value="GGDEF_dom"/>
</dbReference>
<organism evidence="7 8">
    <name type="scientific">Bacillus yapensis</name>
    <dbReference type="NCBI Taxonomy" id="2492960"/>
    <lineage>
        <taxon>Bacteria</taxon>
        <taxon>Bacillati</taxon>
        <taxon>Bacillota</taxon>
        <taxon>Bacilli</taxon>
        <taxon>Bacillales</taxon>
        <taxon>Bacillaceae</taxon>
        <taxon>Bacillus</taxon>
    </lineage>
</organism>
<evidence type="ECO:0000259" key="4">
    <source>
        <dbReference type="PROSITE" id="PS50883"/>
    </source>
</evidence>
<dbReference type="OrthoDB" id="9762141at2"/>
<dbReference type="InterPro" id="IPR003660">
    <property type="entry name" value="HAMP_dom"/>
</dbReference>
<dbReference type="AlphaFoldDB" id="A0A3S0JTV4"/>
<feature type="domain" description="GGDEF" evidence="6">
    <location>
        <begin position="446"/>
        <end position="579"/>
    </location>
</feature>
<keyword evidence="8" id="KW-1185">Reference proteome</keyword>
<accession>A0A3S0JTV4</accession>
<protein>
    <submittedName>
        <fullName evidence="7">EAL domain-containing protein</fullName>
    </submittedName>
</protein>
<gene>
    <name evidence="7" type="ORF">EKG37_16540</name>
</gene>
<dbReference type="PANTHER" id="PTHR44757:SF2">
    <property type="entry name" value="BIOFILM ARCHITECTURE MAINTENANCE PROTEIN MBAA"/>
    <property type="match status" value="1"/>
</dbReference>
<dbReference type="PANTHER" id="PTHR44757">
    <property type="entry name" value="DIGUANYLATE CYCLASE DGCP"/>
    <property type="match status" value="1"/>
</dbReference>
<comment type="subcellular location">
    <subcellularLocation>
        <location evidence="1">Cell membrane</location>
    </subcellularLocation>
</comment>
<evidence type="ECO:0000256" key="3">
    <source>
        <dbReference type="ARBA" id="ARBA00023136"/>
    </source>
</evidence>
<evidence type="ECO:0000256" key="2">
    <source>
        <dbReference type="ARBA" id="ARBA00022475"/>
    </source>
</evidence>
<evidence type="ECO:0000259" key="6">
    <source>
        <dbReference type="PROSITE" id="PS50887"/>
    </source>
</evidence>
<evidence type="ECO:0000313" key="7">
    <source>
        <dbReference type="EMBL" id="RTR28823.1"/>
    </source>
</evidence>
<evidence type="ECO:0000259" key="5">
    <source>
        <dbReference type="PROSITE" id="PS50885"/>
    </source>
</evidence>
<dbReference type="Proteomes" id="UP000271374">
    <property type="component" value="Unassembled WGS sequence"/>
</dbReference>
<dbReference type="SMART" id="SM00304">
    <property type="entry name" value="HAMP"/>
    <property type="match status" value="1"/>
</dbReference>
<feature type="domain" description="EAL" evidence="4">
    <location>
        <begin position="588"/>
        <end position="843"/>
    </location>
</feature>
<dbReference type="PROSITE" id="PS50885">
    <property type="entry name" value="HAMP"/>
    <property type="match status" value="1"/>
</dbReference>
<sequence length="843" mass="96196">MSIKKKIPILFTILVLLILIANNMHHFFRAKNSLLENYDREISLLAQQVSYQVENAKNGSQYVENIVGRELRTASIAIQNNLPPRHEDVTNEQLVALAKELNISHITLLAKTEDDIVGVKSSDPHEIGLSTKEWGYWYDAFQQLFARKPVTVEEGLTLKDYWSGPIEIASSNPDHTDKWGYYYDGTTNYIIDPYFRDNEILEYEERFGPTNIMEQVTNQLEGVLELTVFNPDSFGNEELEVHLNGNSFIRISEQPIWYGSYDYENTAKDQKYIQSALATNEVKSYNEIINGKDVRKAFVPINEQNDESYVIGFVYDNTMIDRELNKELKAYLFSSLVFMIVVLCFSFIFSNSITKPIARIVDHVNEIAQGKFGKMLTLNRKDELGHLVANVNELSRDLKTYVDDLKSSQEVIKFQAYHDPLTSLPNRRFIQEKLSDLINVANQNNHVIGVIFMDIDRFKHINDSMGHKTGDLLIKLISERIKELLTDYNCVVSRQGGDEFIILTENLSEEQVKEMTNKLILHVRKPFDLGEREIYVGSSCGISFYPHHTTNMDQLIINADMAMYAAKKQGGNRFVVYNPNESNVSLERIEIEASLRKAIEDEVLDVYYQPKMNAASGKIIGAEALVRWNDVKLGFVSPAVFIPIAEDSGLIQPLFEFVLRKAMIQMKEWNDLLDEKLTVSVNVSAVQFMEARNLVDCVKIKLNDTQFPPELLELEITESALLNNMSETIEALEEFNQLGVSISVDDFGTGYSSLSYLQKLPINTLKIDQSFIKSIGENGNNSEIAEGIINLARSLKLDIIAEGVEEEHQKQYLIRNGCHLMQGYLFSKPLEANEFHKLLVQNI</sequence>
<dbReference type="CDD" id="cd06225">
    <property type="entry name" value="HAMP"/>
    <property type="match status" value="1"/>
</dbReference>
<dbReference type="SUPFAM" id="SSF55073">
    <property type="entry name" value="Nucleotide cyclase"/>
    <property type="match status" value="1"/>
</dbReference>
<dbReference type="SMART" id="SM00267">
    <property type="entry name" value="GGDEF"/>
    <property type="match status" value="1"/>
</dbReference>
<dbReference type="Gene3D" id="6.10.340.10">
    <property type="match status" value="1"/>
</dbReference>
<proteinExistence type="predicted"/>
<dbReference type="InterPro" id="IPR001633">
    <property type="entry name" value="EAL_dom"/>
</dbReference>
<dbReference type="CDD" id="cd01948">
    <property type="entry name" value="EAL"/>
    <property type="match status" value="1"/>
</dbReference>
<dbReference type="Pfam" id="PF00563">
    <property type="entry name" value="EAL"/>
    <property type="match status" value="1"/>
</dbReference>
<keyword evidence="3" id="KW-0472">Membrane</keyword>
<dbReference type="InterPro" id="IPR052155">
    <property type="entry name" value="Biofilm_reg_signaling"/>
</dbReference>
<dbReference type="NCBIfam" id="TIGR00254">
    <property type="entry name" value="GGDEF"/>
    <property type="match status" value="1"/>
</dbReference>
<dbReference type="FunFam" id="3.20.20.450:FF:000001">
    <property type="entry name" value="Cyclic di-GMP phosphodiesterase yahA"/>
    <property type="match status" value="1"/>
</dbReference>
<dbReference type="PROSITE" id="PS50883">
    <property type="entry name" value="EAL"/>
    <property type="match status" value="1"/>
</dbReference>
<dbReference type="PROSITE" id="PS50887">
    <property type="entry name" value="GGDEF"/>
    <property type="match status" value="1"/>
</dbReference>
<dbReference type="Pfam" id="PF00672">
    <property type="entry name" value="HAMP"/>
    <property type="match status" value="1"/>
</dbReference>